<feature type="region of interest" description="Disordered" evidence="1">
    <location>
        <begin position="181"/>
        <end position="245"/>
    </location>
</feature>
<reference evidence="2" key="1">
    <citation type="submission" date="2016-01" db="EMBL/GenBank/DDBJ databases">
        <authorList>
            <person name="Peeters C."/>
        </authorList>
    </citation>
    <scope>NUCLEOTIDE SEQUENCE [LARGE SCALE GENOMIC DNA]</scope>
    <source>
        <strain evidence="2">LMG 29326</strain>
    </source>
</reference>
<dbReference type="AlphaFoldDB" id="A0A158A224"/>
<evidence type="ECO:0000313" key="3">
    <source>
        <dbReference type="Proteomes" id="UP000054978"/>
    </source>
</evidence>
<name>A0A158A224_9BURK</name>
<evidence type="ECO:0000313" key="2">
    <source>
        <dbReference type="EMBL" id="SAK51871.1"/>
    </source>
</evidence>
<feature type="compositionally biased region" description="Low complexity" evidence="1">
    <location>
        <begin position="202"/>
        <end position="212"/>
    </location>
</feature>
<proteinExistence type="predicted"/>
<keyword evidence="3" id="KW-1185">Reference proteome</keyword>
<sequence length="245" mass="26656">MLIIRSMGSSGRMSPCSIQRLMHSTAWAGGSSWASGPRAEHHLIREDARAQGLLEREDANSAMAASRIASITSVRVRSIFGWPFCATESFLGWSIGRLSARHSGAWGHVVRCLTCHVCAVPEADVGGVCTMPVLVTMRWMPPTKLAKRMESFLAGNADSAFALPFLQSAWSPSAIVPRPCAVSTGRRTRTEQTTFSPRPRLRTTPAAPVPAAEARRSARRPCPRDARTAARPPATPCRPDADRRR</sequence>
<dbReference type="EMBL" id="FCOB02000004">
    <property type="protein sequence ID" value="SAK51871.1"/>
    <property type="molecule type" value="Genomic_DNA"/>
</dbReference>
<protein>
    <submittedName>
        <fullName evidence="2">Uncharacterized protein</fullName>
    </submittedName>
</protein>
<accession>A0A158A224</accession>
<evidence type="ECO:0000256" key="1">
    <source>
        <dbReference type="SAM" id="MobiDB-lite"/>
    </source>
</evidence>
<organism evidence="2 3">
    <name type="scientific">Caballeronia ptereochthonis</name>
    <dbReference type="NCBI Taxonomy" id="1777144"/>
    <lineage>
        <taxon>Bacteria</taxon>
        <taxon>Pseudomonadati</taxon>
        <taxon>Pseudomonadota</taxon>
        <taxon>Betaproteobacteria</taxon>
        <taxon>Burkholderiales</taxon>
        <taxon>Burkholderiaceae</taxon>
        <taxon>Caballeronia</taxon>
    </lineage>
</organism>
<gene>
    <name evidence="2" type="ORF">AWB83_01243</name>
</gene>
<comment type="caution">
    <text evidence="2">The sequence shown here is derived from an EMBL/GenBank/DDBJ whole genome shotgun (WGS) entry which is preliminary data.</text>
</comment>
<dbReference type="Proteomes" id="UP000054978">
    <property type="component" value="Unassembled WGS sequence"/>
</dbReference>